<gene>
    <name evidence="3" type="ORF">LL252_15710</name>
</gene>
<dbReference type="Gene3D" id="2.40.160.20">
    <property type="match status" value="1"/>
</dbReference>
<feature type="domain" description="Outer membrane protein beta-barrel" evidence="2">
    <location>
        <begin position="19"/>
        <end position="189"/>
    </location>
</feature>
<sequence length="206" mass="22318">MKLRKAKFFGVWAVGVIPLVAMLALPGNAQAREGLFLGVGAGWSGSDVEMDFGQGIEINGIAADGLAGLAFAGYGWRGRRGFFAVEANMSARNADAEIRAPGGKGKVESSTSYGLGVLLGSELEAASPYLRLGWQVANYEVQDLQSDDQDHNGFRYGLGALLPLQEGLDMRLEWTQTRYGAEKYFQNQLEVEPTENLFSVALSLRY</sequence>
<evidence type="ECO:0000259" key="2">
    <source>
        <dbReference type="Pfam" id="PF13505"/>
    </source>
</evidence>
<dbReference type="Proteomes" id="UP001108027">
    <property type="component" value="Unassembled WGS sequence"/>
</dbReference>
<evidence type="ECO:0000313" key="3">
    <source>
        <dbReference type="EMBL" id="MCC4310020.1"/>
    </source>
</evidence>
<evidence type="ECO:0000313" key="4">
    <source>
        <dbReference type="Proteomes" id="UP001108027"/>
    </source>
</evidence>
<dbReference type="EMBL" id="JAJGNA010000026">
    <property type="protein sequence ID" value="MCC4310020.1"/>
    <property type="molecule type" value="Genomic_DNA"/>
</dbReference>
<reference evidence="3" key="1">
    <citation type="submission" date="2021-10" db="EMBL/GenBank/DDBJ databases">
        <title>The diversity and Nitrogen Metabolism of Culturable Nitrate-Utilizing Bacteria Within the Oxygen Minimum Zone of the Changjiang (Yangtze River)Estuary.</title>
        <authorList>
            <person name="Zhang D."/>
            <person name="Zheng J."/>
            <person name="Liu S."/>
            <person name="He W."/>
        </authorList>
    </citation>
    <scope>NUCLEOTIDE SEQUENCE</scope>
    <source>
        <strain evidence="3">FXH-223</strain>
    </source>
</reference>
<keyword evidence="4" id="KW-1185">Reference proteome</keyword>
<dbReference type="InterPro" id="IPR027385">
    <property type="entry name" value="Beta-barrel_OMP"/>
</dbReference>
<protein>
    <submittedName>
        <fullName evidence="3">Porin family protein</fullName>
    </submittedName>
</protein>
<dbReference type="Pfam" id="PF13505">
    <property type="entry name" value="OMP_b-brl"/>
    <property type="match status" value="1"/>
</dbReference>
<comment type="caution">
    <text evidence="3">The sequence shown here is derived from an EMBL/GenBank/DDBJ whole genome shotgun (WGS) entry which is preliminary data.</text>
</comment>
<keyword evidence="1" id="KW-0732">Signal</keyword>
<dbReference type="AlphaFoldDB" id="A0A9Q3YQP9"/>
<dbReference type="SUPFAM" id="SSF56925">
    <property type="entry name" value="OMPA-like"/>
    <property type="match status" value="1"/>
</dbReference>
<evidence type="ECO:0000256" key="1">
    <source>
        <dbReference type="ARBA" id="ARBA00022729"/>
    </source>
</evidence>
<organism evidence="3 4">
    <name type="scientific">Alloalcanivorax marinus</name>
    <dbReference type="NCBI Taxonomy" id="1177169"/>
    <lineage>
        <taxon>Bacteria</taxon>
        <taxon>Pseudomonadati</taxon>
        <taxon>Pseudomonadota</taxon>
        <taxon>Gammaproteobacteria</taxon>
        <taxon>Oceanospirillales</taxon>
        <taxon>Alcanivoracaceae</taxon>
        <taxon>Alloalcanivorax</taxon>
    </lineage>
</organism>
<name>A0A9Q3YQP9_9GAMM</name>
<dbReference type="InterPro" id="IPR011250">
    <property type="entry name" value="OMP/PagP_B-barrel"/>
</dbReference>
<accession>A0A9Q3YQP9</accession>
<dbReference type="RefSeq" id="WP_228234692.1">
    <property type="nucleotide sequence ID" value="NZ_ARXL01000078.1"/>
</dbReference>
<proteinExistence type="predicted"/>